<sequence>MRGERTVVERYTLVTQTEASARTCIEAIFFRAVAMLLSSSFAEQEQGKQLVLGLELSVSATVGQAVLKGFTDYTILKAGKTHAGEIIFAHRLTDERSRKGRERIRRVRAALSAWKPSHPLTLKFLRLFLPRSAQDTLISTLYPLQPLHHPRRFRPKFVRPQPSIGPTETVAYDTQLEPGGNRRDDNVACASDFLGPSSILFNLLKPRLRAP</sequence>
<proteinExistence type="predicted"/>
<evidence type="ECO:0000313" key="1">
    <source>
        <dbReference type="EMBL" id="CAA7259358.1"/>
    </source>
</evidence>
<dbReference type="EMBL" id="CACVBS010000024">
    <property type="protein sequence ID" value="CAA7259358.1"/>
    <property type="molecule type" value="Genomic_DNA"/>
</dbReference>
<protein>
    <submittedName>
        <fullName evidence="1">Uncharacterized protein</fullName>
    </submittedName>
</protein>
<dbReference type="OrthoDB" id="2720314at2759"/>
<gene>
    <name evidence="1" type="ORF">AAE3_LOCUS1695</name>
</gene>
<keyword evidence="2" id="KW-1185">Reference proteome</keyword>
<dbReference type="AlphaFoldDB" id="A0A8S0WV32"/>
<evidence type="ECO:0000313" key="2">
    <source>
        <dbReference type="Proteomes" id="UP000467700"/>
    </source>
</evidence>
<organism evidence="1 2">
    <name type="scientific">Cyclocybe aegerita</name>
    <name type="common">Black poplar mushroom</name>
    <name type="synonym">Agrocybe aegerita</name>
    <dbReference type="NCBI Taxonomy" id="1973307"/>
    <lineage>
        <taxon>Eukaryota</taxon>
        <taxon>Fungi</taxon>
        <taxon>Dikarya</taxon>
        <taxon>Basidiomycota</taxon>
        <taxon>Agaricomycotina</taxon>
        <taxon>Agaricomycetes</taxon>
        <taxon>Agaricomycetidae</taxon>
        <taxon>Agaricales</taxon>
        <taxon>Agaricineae</taxon>
        <taxon>Bolbitiaceae</taxon>
        <taxon>Cyclocybe</taxon>
    </lineage>
</organism>
<dbReference type="Proteomes" id="UP000467700">
    <property type="component" value="Unassembled WGS sequence"/>
</dbReference>
<accession>A0A8S0WV32</accession>
<reference evidence="1 2" key="1">
    <citation type="submission" date="2020-01" db="EMBL/GenBank/DDBJ databases">
        <authorList>
            <person name="Gupta K D."/>
        </authorList>
    </citation>
    <scope>NUCLEOTIDE SEQUENCE [LARGE SCALE GENOMIC DNA]</scope>
</reference>
<comment type="caution">
    <text evidence="1">The sequence shown here is derived from an EMBL/GenBank/DDBJ whole genome shotgun (WGS) entry which is preliminary data.</text>
</comment>
<name>A0A8S0WV32_CYCAE</name>